<dbReference type="InterPro" id="IPR036291">
    <property type="entry name" value="NAD(P)-bd_dom_sf"/>
</dbReference>
<evidence type="ECO:0000256" key="1">
    <source>
        <dbReference type="ARBA" id="ARBA00007637"/>
    </source>
</evidence>
<dbReference type="InterPro" id="IPR001509">
    <property type="entry name" value="Epimerase_deHydtase"/>
</dbReference>
<gene>
    <name evidence="3" type="ORF">LCGC14_1718740</name>
</gene>
<accession>A0A0F9I0R3</accession>
<comment type="caution">
    <text evidence="3">The sequence shown here is derived from an EMBL/GenBank/DDBJ whole genome shotgun (WGS) entry which is preliminary data.</text>
</comment>
<evidence type="ECO:0000313" key="3">
    <source>
        <dbReference type="EMBL" id="KKM13194.1"/>
    </source>
</evidence>
<comment type="similarity">
    <text evidence="1">Belongs to the NAD(P)-dependent epimerase/dehydratase family.</text>
</comment>
<dbReference type="Pfam" id="PF01370">
    <property type="entry name" value="Epimerase"/>
    <property type="match status" value="1"/>
</dbReference>
<dbReference type="PANTHER" id="PTHR43000">
    <property type="entry name" value="DTDP-D-GLUCOSE 4,6-DEHYDRATASE-RELATED"/>
    <property type="match status" value="1"/>
</dbReference>
<dbReference type="Gene3D" id="3.40.50.720">
    <property type="entry name" value="NAD(P)-binding Rossmann-like Domain"/>
    <property type="match status" value="1"/>
</dbReference>
<reference evidence="3" key="1">
    <citation type="journal article" date="2015" name="Nature">
        <title>Complex archaea that bridge the gap between prokaryotes and eukaryotes.</title>
        <authorList>
            <person name="Spang A."/>
            <person name="Saw J.H."/>
            <person name="Jorgensen S.L."/>
            <person name="Zaremba-Niedzwiedzka K."/>
            <person name="Martijn J."/>
            <person name="Lind A.E."/>
            <person name="van Eijk R."/>
            <person name="Schleper C."/>
            <person name="Guy L."/>
            <person name="Ettema T.J."/>
        </authorList>
    </citation>
    <scope>NUCLEOTIDE SEQUENCE</scope>
</reference>
<sequence length="339" mass="36623">MLEEYSNVLVTGGAGFIGSHVVDSLLSLSKKVVVFDNLLSALEENVPSGATLVRGDVRNPRQIAEAAKGADLIFHLAANANGTVSVNDPRLDFETNALGTFNVLDAALQAGVRKFVHLSSASVYGTPQRFPMGEDHPTKPFVPYGASKLAAEICCRSFFDTYGLPVVIGRPFCVYGPRENPQLALVEVARYVRWHLNGKPIQIVGDPDRKTRDFVHVSDVVQGLLLTADRAPVGEVLNLGSGEEVTMRELADVIGSATGRTVVIDAIPEITDDTYRLVGDVSKIRSLGYAPRVSLAEGVKDLAEKLGERPEMPTGPTIFKRGQRAEDLGRVHTRIHPTS</sequence>
<dbReference type="EMBL" id="LAZR01015434">
    <property type="protein sequence ID" value="KKM13194.1"/>
    <property type="molecule type" value="Genomic_DNA"/>
</dbReference>
<dbReference type="AlphaFoldDB" id="A0A0F9I0R3"/>
<proteinExistence type="inferred from homology"/>
<dbReference type="SUPFAM" id="SSF51735">
    <property type="entry name" value="NAD(P)-binding Rossmann-fold domains"/>
    <property type="match status" value="1"/>
</dbReference>
<organism evidence="3">
    <name type="scientific">marine sediment metagenome</name>
    <dbReference type="NCBI Taxonomy" id="412755"/>
    <lineage>
        <taxon>unclassified sequences</taxon>
        <taxon>metagenomes</taxon>
        <taxon>ecological metagenomes</taxon>
    </lineage>
</organism>
<feature type="domain" description="NAD-dependent epimerase/dehydratase" evidence="2">
    <location>
        <begin position="8"/>
        <end position="240"/>
    </location>
</feature>
<name>A0A0F9I0R3_9ZZZZ</name>
<dbReference type="Gene3D" id="3.90.25.10">
    <property type="entry name" value="UDP-galactose 4-epimerase, domain 1"/>
    <property type="match status" value="1"/>
</dbReference>
<protein>
    <recommendedName>
        <fullName evidence="2">NAD-dependent epimerase/dehydratase domain-containing protein</fullName>
    </recommendedName>
</protein>
<evidence type="ECO:0000259" key="2">
    <source>
        <dbReference type="Pfam" id="PF01370"/>
    </source>
</evidence>